<accession>A0ABT3ZL04</accession>
<dbReference type="InterPro" id="IPR005511">
    <property type="entry name" value="SMP-30"/>
</dbReference>
<evidence type="ECO:0000313" key="4">
    <source>
        <dbReference type="Proteomes" id="UP001082899"/>
    </source>
</evidence>
<dbReference type="Pfam" id="PF08450">
    <property type="entry name" value="SGL"/>
    <property type="match status" value="1"/>
</dbReference>
<dbReference type="EMBL" id="JAPMXC010000001">
    <property type="protein sequence ID" value="MCY0387097.1"/>
    <property type="molecule type" value="Genomic_DNA"/>
</dbReference>
<proteinExistence type="inferred from homology"/>
<dbReference type="SUPFAM" id="SSF63829">
    <property type="entry name" value="Calcium-dependent phosphotriesterase"/>
    <property type="match status" value="1"/>
</dbReference>
<dbReference type="InterPro" id="IPR011042">
    <property type="entry name" value="6-blade_b-propeller_TolB-like"/>
</dbReference>
<comment type="similarity">
    <text evidence="1">Belongs to the SMP-30/CGR1 family.</text>
</comment>
<dbReference type="InterPro" id="IPR013658">
    <property type="entry name" value="SGL"/>
</dbReference>
<feature type="domain" description="SMP-30/Gluconolactonase/LRE-like region" evidence="2">
    <location>
        <begin position="13"/>
        <end position="262"/>
    </location>
</feature>
<evidence type="ECO:0000313" key="3">
    <source>
        <dbReference type="EMBL" id="MCY0387097.1"/>
    </source>
</evidence>
<comment type="caution">
    <text evidence="3">The sequence shown here is derived from an EMBL/GenBank/DDBJ whole genome shotgun (WGS) entry which is preliminary data.</text>
</comment>
<protein>
    <submittedName>
        <fullName evidence="3">SMP-30/gluconolactonase/LRE family protein</fullName>
    </submittedName>
</protein>
<dbReference type="Gene3D" id="2.120.10.30">
    <property type="entry name" value="TolB, C-terminal domain"/>
    <property type="match status" value="1"/>
</dbReference>
<dbReference type="PRINTS" id="PR01790">
    <property type="entry name" value="SMP30FAMILY"/>
</dbReference>
<keyword evidence="4" id="KW-1185">Reference proteome</keyword>
<dbReference type="PANTHER" id="PTHR10907:SF47">
    <property type="entry name" value="REGUCALCIN"/>
    <property type="match status" value="1"/>
</dbReference>
<dbReference type="PANTHER" id="PTHR10907">
    <property type="entry name" value="REGUCALCIN"/>
    <property type="match status" value="1"/>
</dbReference>
<name>A0ABT3ZL04_9BURK</name>
<gene>
    <name evidence="3" type="ORF">OVY01_07600</name>
</gene>
<organism evidence="3 4">
    <name type="scientific">Robbsia betulipollinis</name>
    <dbReference type="NCBI Taxonomy" id="2981849"/>
    <lineage>
        <taxon>Bacteria</taxon>
        <taxon>Pseudomonadati</taxon>
        <taxon>Pseudomonadota</taxon>
        <taxon>Betaproteobacteria</taxon>
        <taxon>Burkholderiales</taxon>
        <taxon>Burkholderiaceae</taxon>
        <taxon>Robbsia</taxon>
    </lineage>
</organism>
<evidence type="ECO:0000256" key="1">
    <source>
        <dbReference type="ARBA" id="ARBA00008853"/>
    </source>
</evidence>
<reference evidence="3" key="1">
    <citation type="submission" date="2022-11" db="EMBL/GenBank/DDBJ databases">
        <title>Robbsia betulipollinis sp. nov., isolated from pollen of birch (Betula pendula).</title>
        <authorList>
            <person name="Shi H."/>
            <person name="Ambika Manirajan B."/>
            <person name="Ratering S."/>
            <person name="Geissler-Plaum R."/>
            <person name="Schnell S."/>
        </authorList>
    </citation>
    <scope>NUCLEOTIDE SEQUENCE</scope>
    <source>
        <strain evidence="3">Bb-Pol-6</strain>
    </source>
</reference>
<sequence>MSVEIVLDAHAGIGESPTWVAAENALYWMDVRKPAVYRYDPASGAERCWPVTSHIGAFALVADLSGAVVALREGVHRLDFASGSLEPLAPPPFDPALFRFNEGACDSTGRFWIGAMFEPLDENSQATPQKCALQTFTFDTGLRPVADTSALHNGMAWSPDERLFYVSHTQTREILAYPFDASRGLLGARRLFAQIPEAVGGVPDGAAMDAAGGYWCALHGAGRLRRYHASGEVDRDIALPVSQPTMCAFGGASLDTLYVTSSAENLTPEQLREEPHAGALLRLRPGETGIVKPYVVR</sequence>
<evidence type="ECO:0000259" key="2">
    <source>
        <dbReference type="Pfam" id="PF08450"/>
    </source>
</evidence>
<dbReference type="Proteomes" id="UP001082899">
    <property type="component" value="Unassembled WGS sequence"/>
</dbReference>
<dbReference type="RefSeq" id="WP_267846821.1">
    <property type="nucleotide sequence ID" value="NZ_JAPMXC010000001.1"/>
</dbReference>